<dbReference type="PANTHER" id="PTHR40761">
    <property type="entry name" value="CONSERVED INTEGRAL MEMBRANE ALANINE VALINE AND LEUCINE RICH PROTEIN-RELATED"/>
    <property type="match status" value="1"/>
</dbReference>
<feature type="transmembrane region" description="Helical" evidence="1">
    <location>
        <begin position="131"/>
        <end position="153"/>
    </location>
</feature>
<feature type="transmembrane region" description="Helical" evidence="1">
    <location>
        <begin position="60"/>
        <end position="89"/>
    </location>
</feature>
<dbReference type="PANTHER" id="PTHR40761:SF1">
    <property type="entry name" value="CONSERVED INTEGRAL MEMBRANE ALANINE VALINE AND LEUCINE RICH PROTEIN-RELATED"/>
    <property type="match status" value="1"/>
</dbReference>
<dbReference type="RefSeq" id="WP_345347966.1">
    <property type="nucleotide sequence ID" value="NZ_BAABFB010000056.1"/>
</dbReference>
<feature type="transmembrane region" description="Helical" evidence="1">
    <location>
        <begin position="252"/>
        <end position="274"/>
    </location>
</feature>
<evidence type="ECO:0000256" key="1">
    <source>
        <dbReference type="SAM" id="Phobius"/>
    </source>
</evidence>
<feature type="transmembrane region" description="Helical" evidence="1">
    <location>
        <begin position="192"/>
        <end position="213"/>
    </location>
</feature>
<dbReference type="Proteomes" id="UP001501183">
    <property type="component" value="Unassembled WGS sequence"/>
</dbReference>
<dbReference type="NCBIfam" id="NF038012">
    <property type="entry name" value="DMT_1"/>
    <property type="match status" value="1"/>
</dbReference>
<keyword evidence="1" id="KW-0812">Transmembrane</keyword>
<proteinExistence type="predicted"/>
<protein>
    <submittedName>
        <fullName evidence="2">DMT family transporter</fullName>
    </submittedName>
</protein>
<feature type="transmembrane region" description="Helical" evidence="1">
    <location>
        <begin position="225"/>
        <end position="246"/>
    </location>
</feature>
<evidence type="ECO:0000313" key="3">
    <source>
        <dbReference type="Proteomes" id="UP001501183"/>
    </source>
</evidence>
<keyword evidence="1" id="KW-0472">Membrane</keyword>
<organism evidence="2 3">
    <name type="scientific">Rhodococcus olei</name>
    <dbReference type="NCBI Taxonomy" id="2161675"/>
    <lineage>
        <taxon>Bacteria</taxon>
        <taxon>Bacillati</taxon>
        <taxon>Actinomycetota</taxon>
        <taxon>Actinomycetes</taxon>
        <taxon>Mycobacteriales</taxon>
        <taxon>Nocardiaceae</taxon>
        <taxon>Rhodococcus</taxon>
    </lineage>
</organism>
<accession>A0ABP8PC27</accession>
<evidence type="ECO:0000313" key="2">
    <source>
        <dbReference type="EMBL" id="GAA4483800.1"/>
    </source>
</evidence>
<feature type="transmembrane region" description="Helical" evidence="1">
    <location>
        <begin position="101"/>
        <end position="119"/>
    </location>
</feature>
<name>A0ABP8PC27_9NOCA</name>
<dbReference type="EMBL" id="BAABFB010000056">
    <property type="protein sequence ID" value="GAA4483800.1"/>
    <property type="molecule type" value="Genomic_DNA"/>
</dbReference>
<keyword evidence="3" id="KW-1185">Reference proteome</keyword>
<sequence length="293" mass="29466">MPDLPLLSIACALVGALLFAVGSVAQQQAASGVDEGEALLGELVRSPRWWVGVGGDLGGYVFQATALGIGSVLVVQPLIVSTLLFALPLSARFAGTRMTGRTWATAVALAVSLAVFLIVGDPTAGTASEPARHWVIPLTVVVGGCAVAVAVALTRIPSGARALLLGSACGAMYGVAVALTKPVLDALGRGPVAVLSGWELWALAAAGIAGFYLQQRAFQVGSLAASLPAITIGEPLVAAYLGFTVLGERLRVGVPGTVVVVAAVAVMIATTIALSRTQAHTGPGNRTANTVVS</sequence>
<feature type="transmembrane region" description="Helical" evidence="1">
    <location>
        <begin position="160"/>
        <end position="180"/>
    </location>
</feature>
<reference evidence="3" key="1">
    <citation type="journal article" date="2019" name="Int. J. Syst. Evol. Microbiol.">
        <title>The Global Catalogue of Microorganisms (GCM) 10K type strain sequencing project: providing services to taxonomists for standard genome sequencing and annotation.</title>
        <authorList>
            <consortium name="The Broad Institute Genomics Platform"/>
            <consortium name="The Broad Institute Genome Sequencing Center for Infectious Disease"/>
            <person name="Wu L."/>
            <person name="Ma J."/>
        </authorList>
    </citation>
    <scope>NUCLEOTIDE SEQUENCE [LARGE SCALE GENOMIC DNA]</scope>
    <source>
        <strain evidence="3">JCM 32206</strain>
    </source>
</reference>
<gene>
    <name evidence="2" type="ORF">GCM10023094_35890</name>
</gene>
<comment type="caution">
    <text evidence="2">The sequence shown here is derived from an EMBL/GenBank/DDBJ whole genome shotgun (WGS) entry which is preliminary data.</text>
</comment>
<keyword evidence="1" id="KW-1133">Transmembrane helix</keyword>